<dbReference type="InterPro" id="IPR045076">
    <property type="entry name" value="MutS"/>
</dbReference>
<evidence type="ECO:0000256" key="4">
    <source>
        <dbReference type="SAM" id="Phobius"/>
    </source>
</evidence>
<dbReference type="AlphaFoldDB" id="A0A937JYV2"/>
<dbReference type="InterPro" id="IPR027417">
    <property type="entry name" value="P-loop_NTPase"/>
</dbReference>
<keyword evidence="4" id="KW-1133">Transmembrane helix</keyword>
<dbReference type="Proteomes" id="UP000659388">
    <property type="component" value="Unassembled WGS sequence"/>
</dbReference>
<dbReference type="GO" id="GO:0006298">
    <property type="term" value="P:mismatch repair"/>
    <property type="evidence" value="ECO:0007669"/>
    <property type="project" value="InterPro"/>
</dbReference>
<organism evidence="6 7">
    <name type="scientific">Fulvivirga sediminis</name>
    <dbReference type="NCBI Taxonomy" id="2803949"/>
    <lineage>
        <taxon>Bacteria</taxon>
        <taxon>Pseudomonadati</taxon>
        <taxon>Bacteroidota</taxon>
        <taxon>Cytophagia</taxon>
        <taxon>Cytophagales</taxon>
        <taxon>Fulvivirgaceae</taxon>
        <taxon>Fulvivirga</taxon>
    </lineage>
</organism>
<evidence type="ECO:0000256" key="3">
    <source>
        <dbReference type="ARBA" id="ARBA00023125"/>
    </source>
</evidence>
<dbReference type="GO" id="GO:0140664">
    <property type="term" value="F:ATP-dependent DNA damage sensor activity"/>
    <property type="evidence" value="ECO:0007669"/>
    <property type="project" value="InterPro"/>
</dbReference>
<dbReference type="InterPro" id="IPR036187">
    <property type="entry name" value="DNA_mismatch_repair_MutS_sf"/>
</dbReference>
<keyword evidence="4" id="KW-0812">Transmembrane</keyword>
<sequence length="602" mass="68031">MTENSNSIKEKFSNKATHYQEILQKLEKKHALVSAFRIIIFLTALVLTVWLTNARLVSGVFISLSIFLVVFILLVKYHNKLTLKRDNARALMLINQQELQRLEYNFTGIDTGLGFLEKSHPYIKDLDVFGEHSIYQFIQRSETPNGRATLAHWLKRAASGDEIILRQQAVKELMSELTWRQNFQAAGMTSQKDDSKIETLLSWINEPNEVLHKTWPKILSYLLPVLALTSLSGVIWLGTSVYFFIGMMVVNGVVLKRFAEYTAKLTEKTSAGIEVLGAYGRMISHIEDNNFKAPMLLQLRNTFIHENVKASASILKLNKVLDYLQSRANWFYSIFNLIFLTDIHLVLSAEKWKNEQQADVNKWFESIGQLEALSSLAAVAYANPDYNFPIISGDGYHIKTEALGHPLISPAIRVTNDLEMNGRGTINIITGSNMSGKSTFLRTLGVNVVMALAGAPVCAKEMETSVFQIFTSMRTEDNLEDNTSSFYAELKRIRSLLDLLKESECPVLFMLDEILKGTNSIDRHKGASGLVRQLVDENALGFVSTHDLDLGQLENELKGVKNYSFNSIIENDEIIFNYKLEEGLCKSFNASKLMEKIGIKIQ</sequence>
<keyword evidence="1" id="KW-0547">Nucleotide-binding</keyword>
<dbReference type="Gene3D" id="3.40.50.300">
    <property type="entry name" value="P-loop containing nucleotide triphosphate hydrolases"/>
    <property type="match status" value="1"/>
</dbReference>
<dbReference type="PANTHER" id="PTHR11361:SF99">
    <property type="entry name" value="DNA MISMATCH REPAIR PROTEIN"/>
    <property type="match status" value="1"/>
</dbReference>
<protein>
    <submittedName>
        <fullName evidence="6">DNA mismatch repair protein MutS</fullName>
    </submittedName>
</protein>
<dbReference type="Gene3D" id="1.10.1420.10">
    <property type="match status" value="1"/>
</dbReference>
<feature type="transmembrane region" description="Helical" evidence="4">
    <location>
        <begin position="56"/>
        <end position="75"/>
    </location>
</feature>
<dbReference type="RefSeq" id="WP_202241591.1">
    <property type="nucleotide sequence ID" value="NZ_JAESIY010000001.1"/>
</dbReference>
<dbReference type="GO" id="GO:0005524">
    <property type="term" value="F:ATP binding"/>
    <property type="evidence" value="ECO:0007669"/>
    <property type="project" value="UniProtKB-KW"/>
</dbReference>
<dbReference type="InterPro" id="IPR017261">
    <property type="entry name" value="DNA_mismatch_repair_MutS/MSH"/>
</dbReference>
<dbReference type="Pfam" id="PF00488">
    <property type="entry name" value="MutS_V"/>
    <property type="match status" value="1"/>
</dbReference>
<evidence type="ECO:0000259" key="5">
    <source>
        <dbReference type="SMART" id="SM00534"/>
    </source>
</evidence>
<dbReference type="SUPFAM" id="SSF52540">
    <property type="entry name" value="P-loop containing nucleoside triphosphate hydrolases"/>
    <property type="match status" value="1"/>
</dbReference>
<dbReference type="PIRSF" id="PIRSF037677">
    <property type="entry name" value="DNA_mis_repair_Msh6"/>
    <property type="match status" value="1"/>
</dbReference>
<dbReference type="GO" id="GO:0005829">
    <property type="term" value="C:cytosol"/>
    <property type="evidence" value="ECO:0007669"/>
    <property type="project" value="TreeGrafter"/>
</dbReference>
<keyword evidence="7" id="KW-1185">Reference proteome</keyword>
<proteinExistence type="predicted"/>
<keyword evidence="3" id="KW-0238">DNA-binding</keyword>
<feature type="domain" description="DNA mismatch repair proteins mutS family" evidence="5">
    <location>
        <begin position="424"/>
        <end position="598"/>
    </location>
</feature>
<gene>
    <name evidence="6" type="ORF">JL102_00670</name>
</gene>
<dbReference type="SUPFAM" id="SSF48334">
    <property type="entry name" value="DNA repair protein MutS, domain III"/>
    <property type="match status" value="1"/>
</dbReference>
<name>A0A937JYV2_9BACT</name>
<feature type="transmembrane region" description="Helical" evidence="4">
    <location>
        <begin position="221"/>
        <end position="245"/>
    </location>
</feature>
<keyword evidence="2" id="KW-0067">ATP-binding</keyword>
<evidence type="ECO:0000256" key="1">
    <source>
        <dbReference type="ARBA" id="ARBA00022741"/>
    </source>
</evidence>
<evidence type="ECO:0000313" key="6">
    <source>
        <dbReference type="EMBL" id="MBL3654625.1"/>
    </source>
</evidence>
<reference evidence="6" key="1">
    <citation type="submission" date="2021-01" db="EMBL/GenBank/DDBJ databases">
        <title>Fulvivirga kasyanovii gen. nov., sp nov., a novel member of the phylum Bacteroidetes isolated from seawater in a mussel farm.</title>
        <authorList>
            <person name="Zhao L.-H."/>
            <person name="Wang Z.-J."/>
        </authorList>
    </citation>
    <scope>NUCLEOTIDE SEQUENCE</scope>
    <source>
        <strain evidence="6">2943</strain>
    </source>
</reference>
<comment type="caution">
    <text evidence="6">The sequence shown here is derived from an EMBL/GenBank/DDBJ whole genome shotgun (WGS) entry which is preliminary data.</text>
</comment>
<dbReference type="PANTHER" id="PTHR11361">
    <property type="entry name" value="DNA MISMATCH REPAIR PROTEIN MUTS FAMILY MEMBER"/>
    <property type="match status" value="1"/>
</dbReference>
<dbReference type="SMART" id="SM00534">
    <property type="entry name" value="MUTSac"/>
    <property type="match status" value="1"/>
</dbReference>
<feature type="transmembrane region" description="Helical" evidence="4">
    <location>
        <begin position="31"/>
        <end position="50"/>
    </location>
</feature>
<evidence type="ECO:0000256" key="2">
    <source>
        <dbReference type="ARBA" id="ARBA00022840"/>
    </source>
</evidence>
<accession>A0A937JYV2</accession>
<evidence type="ECO:0000313" key="7">
    <source>
        <dbReference type="Proteomes" id="UP000659388"/>
    </source>
</evidence>
<dbReference type="InterPro" id="IPR000432">
    <property type="entry name" value="DNA_mismatch_repair_MutS_C"/>
</dbReference>
<keyword evidence="4" id="KW-0472">Membrane</keyword>
<dbReference type="GO" id="GO:0030983">
    <property type="term" value="F:mismatched DNA binding"/>
    <property type="evidence" value="ECO:0007669"/>
    <property type="project" value="InterPro"/>
</dbReference>
<dbReference type="EMBL" id="JAESIY010000001">
    <property type="protein sequence ID" value="MBL3654625.1"/>
    <property type="molecule type" value="Genomic_DNA"/>
</dbReference>